<dbReference type="InterPro" id="IPR036273">
    <property type="entry name" value="CRAL/TRIO_N_dom_sf"/>
</dbReference>
<organism evidence="2 3">
    <name type="scientific">Clunio marinus</name>
    <dbReference type="NCBI Taxonomy" id="568069"/>
    <lineage>
        <taxon>Eukaryota</taxon>
        <taxon>Metazoa</taxon>
        <taxon>Ecdysozoa</taxon>
        <taxon>Arthropoda</taxon>
        <taxon>Hexapoda</taxon>
        <taxon>Insecta</taxon>
        <taxon>Pterygota</taxon>
        <taxon>Neoptera</taxon>
        <taxon>Endopterygota</taxon>
        <taxon>Diptera</taxon>
        <taxon>Nematocera</taxon>
        <taxon>Chironomoidea</taxon>
        <taxon>Chironomidae</taxon>
        <taxon>Clunio</taxon>
    </lineage>
</organism>
<dbReference type="PANTHER" id="PTHR10174:SF208">
    <property type="entry name" value="CRAL-TRIO DOMAIN-CONTAINING PROTEIN DDB_G0278031"/>
    <property type="match status" value="1"/>
</dbReference>
<proteinExistence type="predicted"/>
<dbReference type="SUPFAM" id="SSF46938">
    <property type="entry name" value="CRAL/TRIO N-terminal domain"/>
    <property type="match status" value="1"/>
</dbReference>
<dbReference type="SMART" id="SM00516">
    <property type="entry name" value="SEC14"/>
    <property type="match status" value="1"/>
</dbReference>
<evidence type="ECO:0000313" key="3">
    <source>
        <dbReference type="Proteomes" id="UP000183832"/>
    </source>
</evidence>
<dbReference type="InterPro" id="IPR001251">
    <property type="entry name" value="CRAL-TRIO_dom"/>
</dbReference>
<dbReference type="PROSITE" id="PS50191">
    <property type="entry name" value="CRAL_TRIO"/>
    <property type="match status" value="1"/>
</dbReference>
<accession>A0A1J1HPJ7</accession>
<dbReference type="Gene3D" id="3.40.525.10">
    <property type="entry name" value="CRAL-TRIO lipid binding domain"/>
    <property type="match status" value="1"/>
</dbReference>
<dbReference type="GO" id="GO:0016020">
    <property type="term" value="C:membrane"/>
    <property type="evidence" value="ECO:0007669"/>
    <property type="project" value="TreeGrafter"/>
</dbReference>
<name>A0A1J1HPJ7_9DIPT</name>
<dbReference type="InterPro" id="IPR036865">
    <property type="entry name" value="CRAL-TRIO_dom_sf"/>
</dbReference>
<dbReference type="Pfam" id="PF00650">
    <property type="entry name" value="CRAL_TRIO"/>
    <property type="match status" value="1"/>
</dbReference>
<evidence type="ECO:0000259" key="1">
    <source>
        <dbReference type="PROSITE" id="PS50191"/>
    </source>
</evidence>
<sequence length="347" mass="40453">MDLSKYQTKSITPVDEYKCTLSDELLKILEEEMRETEEIRNFSLKAMREWIMQNPRILKTRLDAIWLLKQLRFKKYNMLSTQETLERHVVLKCSYYGKHYLHDDLDVMRPSVKKIFDVNPVCILPKRDQHGRPILFFRCQNVKPQGKDLSKDILTAVACIVESLVEIEEFLIRGVVYVLDVSGITMQYLKILPIEDCLKVCKSAEKITAGRHKGFHVVNVPSYLTTLINMAIKHTAPKFRDRVRFYSSFDELDIIDKGDLPKEYGGTIPMSEMSKELWEILLKYRPLLIKYQDMKINENLYPKACLDGSFSMLDVPLNSPDLFEKASRCCDETVFGIQGSFRKLEID</sequence>
<reference evidence="2 3" key="1">
    <citation type="submission" date="2015-04" db="EMBL/GenBank/DDBJ databases">
        <authorList>
            <person name="Syromyatnikov M.Y."/>
            <person name="Popov V.N."/>
        </authorList>
    </citation>
    <scope>NUCLEOTIDE SEQUENCE [LARGE SCALE GENOMIC DNA]</scope>
</reference>
<dbReference type="PANTHER" id="PTHR10174">
    <property type="entry name" value="ALPHA-TOCOPHEROL TRANSFER PROTEIN-RELATED"/>
    <property type="match status" value="1"/>
</dbReference>
<evidence type="ECO:0000313" key="2">
    <source>
        <dbReference type="EMBL" id="CRK89976.1"/>
    </source>
</evidence>
<dbReference type="OrthoDB" id="1434354at2759"/>
<dbReference type="GO" id="GO:1902936">
    <property type="term" value="F:phosphatidylinositol bisphosphate binding"/>
    <property type="evidence" value="ECO:0007669"/>
    <property type="project" value="TreeGrafter"/>
</dbReference>
<dbReference type="SUPFAM" id="SSF52087">
    <property type="entry name" value="CRAL/TRIO domain"/>
    <property type="match status" value="1"/>
</dbReference>
<feature type="domain" description="CRAL-TRIO" evidence="1">
    <location>
        <begin position="111"/>
        <end position="272"/>
    </location>
</feature>
<protein>
    <submittedName>
        <fullName evidence="2">CLUMA_CG003704, isoform A</fullName>
    </submittedName>
</protein>
<dbReference type="EMBL" id="CVRI01000015">
    <property type="protein sequence ID" value="CRK89976.1"/>
    <property type="molecule type" value="Genomic_DNA"/>
</dbReference>
<dbReference type="STRING" id="568069.A0A1J1HPJ7"/>
<dbReference type="CDD" id="cd00170">
    <property type="entry name" value="SEC14"/>
    <property type="match status" value="1"/>
</dbReference>
<dbReference type="AlphaFoldDB" id="A0A1J1HPJ7"/>
<dbReference type="Proteomes" id="UP000183832">
    <property type="component" value="Unassembled WGS sequence"/>
</dbReference>
<gene>
    <name evidence="2" type="ORF">CLUMA_CG003704</name>
</gene>
<dbReference type="Gene3D" id="1.10.8.20">
    <property type="entry name" value="N-terminal domain of phosphatidylinositol transfer protein sec14p"/>
    <property type="match status" value="1"/>
</dbReference>
<keyword evidence="3" id="KW-1185">Reference proteome</keyword>